<feature type="transmembrane region" description="Helical" evidence="1">
    <location>
        <begin position="238"/>
        <end position="264"/>
    </location>
</feature>
<dbReference type="Proteomes" id="UP001057498">
    <property type="component" value="Chromosome"/>
</dbReference>
<evidence type="ECO:0008006" key="4">
    <source>
        <dbReference type="Google" id="ProtNLM"/>
    </source>
</evidence>
<feature type="transmembrane region" description="Helical" evidence="1">
    <location>
        <begin position="196"/>
        <end position="217"/>
    </location>
</feature>
<keyword evidence="1" id="KW-1133">Transmembrane helix</keyword>
<feature type="transmembrane region" description="Helical" evidence="1">
    <location>
        <begin position="301"/>
        <end position="320"/>
    </location>
</feature>
<keyword evidence="1" id="KW-0472">Membrane</keyword>
<evidence type="ECO:0000313" key="2">
    <source>
        <dbReference type="EMBL" id="BDI03653.1"/>
    </source>
</evidence>
<feature type="transmembrane region" description="Helical" evidence="1">
    <location>
        <begin position="374"/>
        <end position="393"/>
    </location>
</feature>
<protein>
    <recommendedName>
        <fullName evidence="4">NnrS family protein</fullName>
    </recommendedName>
</protein>
<feature type="transmembrane region" description="Helical" evidence="1">
    <location>
        <begin position="68"/>
        <end position="88"/>
    </location>
</feature>
<reference evidence="2" key="1">
    <citation type="submission" date="2022-04" db="EMBL/GenBank/DDBJ databases">
        <title>Whole genome sequence of Sphaerotilus sp. FB-5.</title>
        <authorList>
            <person name="Takeda M."/>
            <person name="Narihara S."/>
            <person name="Akimoto M."/>
            <person name="Akimoto R."/>
            <person name="Nishiyashiki S."/>
            <person name="Murakami T."/>
        </authorList>
    </citation>
    <scope>NUCLEOTIDE SEQUENCE</scope>
    <source>
        <strain evidence="2">FB-5</strain>
    </source>
</reference>
<keyword evidence="1" id="KW-0812">Transmembrane</keyword>
<dbReference type="EMBL" id="AP025730">
    <property type="protein sequence ID" value="BDI03653.1"/>
    <property type="molecule type" value="Genomic_DNA"/>
</dbReference>
<evidence type="ECO:0000313" key="3">
    <source>
        <dbReference type="Proteomes" id="UP001057498"/>
    </source>
</evidence>
<accession>A0ABM7YGF9</accession>
<feature type="transmembrane region" description="Helical" evidence="1">
    <location>
        <begin position="130"/>
        <end position="153"/>
    </location>
</feature>
<feature type="transmembrane region" description="Helical" evidence="1">
    <location>
        <begin position="100"/>
        <end position="118"/>
    </location>
</feature>
<gene>
    <name evidence="2" type="ORF">CATMQ487_06230</name>
</gene>
<name>A0ABM7YGF9_9BURK</name>
<proteinExistence type="predicted"/>
<organism evidence="2 3">
    <name type="scientific">Sphaerotilus microaerophilus</name>
    <dbReference type="NCBI Taxonomy" id="2914710"/>
    <lineage>
        <taxon>Bacteria</taxon>
        <taxon>Pseudomonadati</taxon>
        <taxon>Pseudomonadota</taxon>
        <taxon>Betaproteobacteria</taxon>
        <taxon>Burkholderiales</taxon>
        <taxon>Sphaerotilaceae</taxon>
        <taxon>Sphaerotilus</taxon>
    </lineage>
</organism>
<feature type="transmembrane region" description="Helical" evidence="1">
    <location>
        <begin position="332"/>
        <end position="353"/>
    </location>
</feature>
<feature type="transmembrane region" description="Helical" evidence="1">
    <location>
        <begin position="399"/>
        <end position="418"/>
    </location>
</feature>
<dbReference type="Pfam" id="PF05940">
    <property type="entry name" value="NnrS"/>
    <property type="match status" value="1"/>
</dbReference>
<evidence type="ECO:0000256" key="1">
    <source>
        <dbReference type="SAM" id="Phobius"/>
    </source>
</evidence>
<dbReference type="InterPro" id="IPR010266">
    <property type="entry name" value="NnrS"/>
</dbReference>
<feature type="transmembrane region" description="Helical" evidence="1">
    <location>
        <begin position="270"/>
        <end position="289"/>
    </location>
</feature>
<feature type="transmembrane region" description="Helical" evidence="1">
    <location>
        <begin position="29"/>
        <end position="48"/>
    </location>
</feature>
<sequence>MQFIQLEEVRRPAVPPGSWALWALGFRPFYLVASAFAALSVALWALQFAGGSVPLALPGLLWHAHEMVFGYTLAVVVGFLFTAGRNWSGQPTPTGRQLQALVALWLTGRLAVFALGAWPGAALGWVTLGWVTLGWVVLAVNVAFPIATGWALWRSLRAGDNRRNDFFPLVLGGIALAQLAFHLSELGVLPGLGRGGLQLALDAVLFVMAVMGGRVIPMFTNNGVRGAGAERLPGVERLALGSVLALWAVDALTGVLLPILWPALPGDSPLAAAAGAWLVAAIALLAAGAHARRWWLWQPRATTGVPLVWVLHLAYAWIPLHLLLRAAAQAGWITPSLATHALTVGAIGGLTIGMMTRTARGHTGRALEADRWEVAAYGLIALAALARVALPLVLPATTLVAILASALLWATGMGVYAWRYWPILTRARLDGRPG</sequence>
<keyword evidence="3" id="KW-1185">Reference proteome</keyword>
<feature type="transmembrane region" description="Helical" evidence="1">
    <location>
        <begin position="165"/>
        <end position="184"/>
    </location>
</feature>